<keyword evidence="2" id="KW-1185">Reference proteome</keyword>
<proteinExistence type="predicted"/>
<dbReference type="Proteomes" id="UP001231649">
    <property type="component" value="Chromosome 28"/>
</dbReference>
<evidence type="ECO:0000313" key="1">
    <source>
        <dbReference type="EMBL" id="KAJ8706349.1"/>
    </source>
</evidence>
<comment type="caution">
    <text evidence="1">The sequence shown here is derived from an EMBL/GenBank/DDBJ whole genome shotgun (WGS) entry which is preliminary data.</text>
</comment>
<gene>
    <name evidence="1" type="ORF">PYW08_010975</name>
</gene>
<accession>A0ACC2Q3W7</accession>
<sequence length="806" mass="93670">MFNFILYLIMFCVVLVLSTKLPENEYSGIRLNYTSNYINDTTTYPIWKNKPLNITIEKCYARYIWCNDYIHKNNSTISLVPETEFNTDMICKFNITNVTAEMNTMWKCTVLKGLELGDNKPYRYKNRKYTAKDLYFKVEITGPRLVILQVNDQILNYDVITRSVDGNASYIYEHGEEVELFCVKSDIHSQYTLHLEYFNAEGNLLFKSGKNEMHKFRSVMNSTNNNYYIDCIVSISNQTYGEYRYRTTFYMKKELAVEQRAIILSVNGQNMTTYRNNNKLYDNYVFRYINGEKLNVTCQINMDLYPKGTLSYYVDDRLQNNVASGFVSVQVCPSLLENNDVTCLINNSDEQTPNAALRFWSDVPNTEVRVRGLPRYNILYQYTNGPKQWIIEYQYSVNDTINLTCVSNYRDTTSNPDFEWKHKNKIVPSEVKHITAYITFSKKTFTKKLNASDNGTIIKCTYFPNGKITFYWDLTPIVEVVLRLKPELVSEEKTTEAAFEEKTTEGAFDPKPLEEDPLVAIIVPLSVTVGVALAIITMVGLVCWRKRMKRINLIHNNYDNFSNENNYDNNSQIPTSPSQWDANYDYAHDAQVRQENYSSADDDKLYRLPYKRESNNSENFYHEIDDNFKPKPDELGPNGNGAQSSSYYKNSNTLKGIATHHSNTPIYNNLTNSKVGDYDQLEHTHNVPINKSNEDYSNVQSTRKNKSVTFREPSSDFDRGRNYSEGISKSGCRKHEERSKRNHDGQYANTDQDIVYKQPGDMQKKSHYENDFPLRNKTVTPLDLNPEVLDDDFEISCKNELYGKFD</sequence>
<reference evidence="1" key="1">
    <citation type="submission" date="2023-03" db="EMBL/GenBank/DDBJ databases">
        <title>Chromosome-level genomes of two armyworms, Mythimna separata and Mythimna loreyi, provide insights into the biosynthesis and reception of sex pheromones.</title>
        <authorList>
            <person name="Zhao H."/>
        </authorList>
    </citation>
    <scope>NUCLEOTIDE SEQUENCE</scope>
    <source>
        <strain evidence="1">BeijingLab</strain>
    </source>
</reference>
<dbReference type="EMBL" id="CM056804">
    <property type="protein sequence ID" value="KAJ8706349.1"/>
    <property type="molecule type" value="Genomic_DNA"/>
</dbReference>
<protein>
    <submittedName>
        <fullName evidence="1">Uncharacterized protein</fullName>
    </submittedName>
</protein>
<evidence type="ECO:0000313" key="2">
    <source>
        <dbReference type="Proteomes" id="UP001231649"/>
    </source>
</evidence>
<organism evidence="1 2">
    <name type="scientific">Mythimna loreyi</name>
    <dbReference type="NCBI Taxonomy" id="667449"/>
    <lineage>
        <taxon>Eukaryota</taxon>
        <taxon>Metazoa</taxon>
        <taxon>Ecdysozoa</taxon>
        <taxon>Arthropoda</taxon>
        <taxon>Hexapoda</taxon>
        <taxon>Insecta</taxon>
        <taxon>Pterygota</taxon>
        <taxon>Neoptera</taxon>
        <taxon>Endopterygota</taxon>
        <taxon>Lepidoptera</taxon>
        <taxon>Glossata</taxon>
        <taxon>Ditrysia</taxon>
        <taxon>Noctuoidea</taxon>
        <taxon>Noctuidae</taxon>
        <taxon>Noctuinae</taxon>
        <taxon>Hadenini</taxon>
        <taxon>Mythimna</taxon>
    </lineage>
</organism>
<name>A0ACC2Q3W7_9NEOP</name>